<reference evidence="2 3" key="1">
    <citation type="submission" date="2018-05" db="EMBL/GenBank/DDBJ databases">
        <title>Draft genome sequence of Scytalidium lignicola DSM 105466, a ubiquitous saprotrophic fungus.</title>
        <authorList>
            <person name="Buettner E."/>
            <person name="Gebauer A.M."/>
            <person name="Hofrichter M."/>
            <person name="Liers C."/>
            <person name="Kellner H."/>
        </authorList>
    </citation>
    <scope>NUCLEOTIDE SEQUENCE [LARGE SCALE GENOMIC DNA]</scope>
    <source>
        <strain evidence="2 3">DSM 105466</strain>
    </source>
</reference>
<organism evidence="2 3">
    <name type="scientific">Scytalidium lignicola</name>
    <name type="common">Hyphomycete</name>
    <dbReference type="NCBI Taxonomy" id="5539"/>
    <lineage>
        <taxon>Eukaryota</taxon>
        <taxon>Fungi</taxon>
        <taxon>Dikarya</taxon>
        <taxon>Ascomycota</taxon>
        <taxon>Pezizomycotina</taxon>
        <taxon>Leotiomycetes</taxon>
        <taxon>Leotiomycetes incertae sedis</taxon>
        <taxon>Scytalidium</taxon>
    </lineage>
</organism>
<accession>A0A3E2HLQ8</accession>
<sequence length="156" mass="17709">MSSNKIIRSKLVGKTDKRGVEIVIAAATEAQLWTRSDFIADERAPGFIGAVEQDPKPLPKGTVKLIMREGEHVSDNDTRDHYTAFLLRVSRERKRWLVDTLYEVVKHINQEHDETNPLPVAPLNLNTAGYESEDPQGLYENDEGNEQSTLRRRPSI</sequence>
<protein>
    <submittedName>
        <fullName evidence="2">Uncharacterized protein</fullName>
    </submittedName>
</protein>
<feature type="non-terminal residue" evidence="2">
    <location>
        <position position="156"/>
    </location>
</feature>
<gene>
    <name evidence="2" type="ORF">B7463_g2007</name>
</gene>
<dbReference type="EMBL" id="NCSJ02000022">
    <property type="protein sequence ID" value="RFU34339.1"/>
    <property type="molecule type" value="Genomic_DNA"/>
</dbReference>
<feature type="region of interest" description="Disordered" evidence="1">
    <location>
        <begin position="114"/>
        <end position="156"/>
    </location>
</feature>
<evidence type="ECO:0000313" key="2">
    <source>
        <dbReference type="EMBL" id="RFU34339.1"/>
    </source>
</evidence>
<feature type="non-terminal residue" evidence="2">
    <location>
        <position position="1"/>
    </location>
</feature>
<dbReference type="OrthoDB" id="3598307at2759"/>
<proteinExistence type="predicted"/>
<name>A0A3E2HLQ8_SCYLI</name>
<evidence type="ECO:0000256" key="1">
    <source>
        <dbReference type="SAM" id="MobiDB-lite"/>
    </source>
</evidence>
<evidence type="ECO:0000313" key="3">
    <source>
        <dbReference type="Proteomes" id="UP000258309"/>
    </source>
</evidence>
<dbReference type="Proteomes" id="UP000258309">
    <property type="component" value="Unassembled WGS sequence"/>
</dbReference>
<keyword evidence="3" id="KW-1185">Reference proteome</keyword>
<comment type="caution">
    <text evidence="2">The sequence shown here is derived from an EMBL/GenBank/DDBJ whole genome shotgun (WGS) entry which is preliminary data.</text>
</comment>
<dbReference type="AlphaFoldDB" id="A0A3E2HLQ8"/>